<dbReference type="Proteomes" id="UP000030645">
    <property type="component" value="Unassembled WGS sequence"/>
</dbReference>
<accession>W9SAW0</accession>
<name>W9SAW0_9ROSA</name>
<proteinExistence type="predicted"/>
<protein>
    <submittedName>
        <fullName evidence="1">Uncharacterized protein</fullName>
    </submittedName>
</protein>
<dbReference type="AlphaFoldDB" id="W9SAW0"/>
<gene>
    <name evidence="1" type="ORF">L484_006109</name>
</gene>
<organism evidence="1 2">
    <name type="scientific">Morus notabilis</name>
    <dbReference type="NCBI Taxonomy" id="981085"/>
    <lineage>
        <taxon>Eukaryota</taxon>
        <taxon>Viridiplantae</taxon>
        <taxon>Streptophyta</taxon>
        <taxon>Embryophyta</taxon>
        <taxon>Tracheophyta</taxon>
        <taxon>Spermatophyta</taxon>
        <taxon>Magnoliopsida</taxon>
        <taxon>eudicotyledons</taxon>
        <taxon>Gunneridae</taxon>
        <taxon>Pentapetalae</taxon>
        <taxon>rosids</taxon>
        <taxon>fabids</taxon>
        <taxon>Rosales</taxon>
        <taxon>Moraceae</taxon>
        <taxon>Moreae</taxon>
        <taxon>Morus</taxon>
    </lineage>
</organism>
<reference evidence="2" key="1">
    <citation type="submission" date="2013-01" db="EMBL/GenBank/DDBJ databases">
        <title>Draft Genome Sequence of a Mulberry Tree, Morus notabilis C.K. Schneid.</title>
        <authorList>
            <person name="He N."/>
            <person name="Zhao S."/>
        </authorList>
    </citation>
    <scope>NUCLEOTIDE SEQUENCE</scope>
</reference>
<evidence type="ECO:0000313" key="2">
    <source>
        <dbReference type="Proteomes" id="UP000030645"/>
    </source>
</evidence>
<evidence type="ECO:0000313" key="1">
    <source>
        <dbReference type="EMBL" id="EXC33545.1"/>
    </source>
</evidence>
<keyword evidence="2" id="KW-1185">Reference proteome</keyword>
<sequence length="64" mass="7238">MSLYDFPDRRLGSVAGLRYYHGYYRPEPKEGKEWTKARSSLAIHSEGEWGSTSFMTHGPSVSLG</sequence>
<dbReference type="EMBL" id="KE346341">
    <property type="protein sequence ID" value="EXC33545.1"/>
    <property type="molecule type" value="Genomic_DNA"/>
</dbReference>